<keyword evidence="1" id="KW-0812">Transmembrane</keyword>
<dbReference type="EMBL" id="JADEXP010000427">
    <property type="protein sequence ID" value="MBE9070410.1"/>
    <property type="molecule type" value="Genomic_DNA"/>
</dbReference>
<reference evidence="2" key="1">
    <citation type="submission" date="2020-10" db="EMBL/GenBank/DDBJ databases">
        <authorList>
            <person name="Castelo-Branco R."/>
            <person name="Eusebio N."/>
            <person name="Adriana R."/>
            <person name="Vieira A."/>
            <person name="Brugerolle De Fraissinette N."/>
            <person name="Rezende De Castro R."/>
            <person name="Schneider M.P."/>
            <person name="Vasconcelos V."/>
            <person name="Leao P.N."/>
        </authorList>
    </citation>
    <scope>NUCLEOTIDE SEQUENCE</scope>
    <source>
        <strain evidence="2">LEGE 11479</strain>
    </source>
</reference>
<feature type="transmembrane region" description="Helical" evidence="1">
    <location>
        <begin position="6"/>
        <end position="27"/>
    </location>
</feature>
<comment type="caution">
    <text evidence="2">The sequence shown here is derived from an EMBL/GenBank/DDBJ whole genome shotgun (WGS) entry which is preliminary data.</text>
</comment>
<keyword evidence="1" id="KW-1133">Transmembrane helix</keyword>
<evidence type="ECO:0000256" key="1">
    <source>
        <dbReference type="SAM" id="Phobius"/>
    </source>
</evidence>
<gene>
    <name evidence="2" type="ORF">IQ260_27585</name>
</gene>
<protein>
    <recommendedName>
        <fullName evidence="4">DUF4145 domain-containing protein</fullName>
    </recommendedName>
</protein>
<proteinExistence type="predicted"/>
<accession>A0A928ZZM3</accession>
<organism evidence="2 3">
    <name type="scientific">Leptolyngbya cf. ectocarpi LEGE 11479</name>
    <dbReference type="NCBI Taxonomy" id="1828722"/>
    <lineage>
        <taxon>Bacteria</taxon>
        <taxon>Bacillati</taxon>
        <taxon>Cyanobacteriota</taxon>
        <taxon>Cyanophyceae</taxon>
        <taxon>Leptolyngbyales</taxon>
        <taxon>Leptolyngbyaceae</taxon>
        <taxon>Leptolyngbya group</taxon>
        <taxon>Leptolyngbya</taxon>
    </lineage>
</organism>
<keyword evidence="1" id="KW-0472">Membrane</keyword>
<dbReference type="Proteomes" id="UP000615026">
    <property type="component" value="Unassembled WGS sequence"/>
</dbReference>
<dbReference type="RefSeq" id="WP_193996277.1">
    <property type="nucleotide sequence ID" value="NZ_JADEXP010000427.1"/>
</dbReference>
<name>A0A928ZZM3_LEPEC</name>
<keyword evidence="3" id="KW-1185">Reference proteome</keyword>
<dbReference type="AlphaFoldDB" id="A0A928ZZM3"/>
<evidence type="ECO:0000313" key="2">
    <source>
        <dbReference type="EMBL" id="MBE9070410.1"/>
    </source>
</evidence>
<evidence type="ECO:0000313" key="3">
    <source>
        <dbReference type="Proteomes" id="UP000615026"/>
    </source>
</evidence>
<evidence type="ECO:0008006" key="4">
    <source>
        <dbReference type="Google" id="ProtNLM"/>
    </source>
</evidence>
<sequence length="220" mass="24082">MEIAKLLLEYLKVLAWPSVILAIVLIFRKQIESLIKRLEKADLPGGVSISLRAEILEAKKLSEQVIAEPLPSQAKGVQSLPLTEANLRMLKLGLQPSPSGLNVDYYRDIVGDDPNLALAGLRLEVDVLAKNLATGFGVNVTPEDSGGRLVKKLHDAGAITLQQAKLIQKILQLANAGVHGTSVSPREANQIINIAGVLVDQYIAWLSWGFDDEWQPRQQR</sequence>